<dbReference type="Proteomes" id="UP000290545">
    <property type="component" value="Unassembled WGS sequence"/>
</dbReference>
<name>A0A4Q1CYV0_9BACT</name>
<evidence type="ECO:0000313" key="1">
    <source>
        <dbReference type="EMBL" id="RXK80483.1"/>
    </source>
</evidence>
<comment type="caution">
    <text evidence="1">The sequence shown here is derived from an EMBL/GenBank/DDBJ whole genome shotgun (WGS) entry which is preliminary data.</text>
</comment>
<keyword evidence="2" id="KW-1185">Reference proteome</keyword>
<reference evidence="1 2" key="1">
    <citation type="submission" date="2019-01" db="EMBL/GenBank/DDBJ databases">
        <title>Filimonas sp. strain TTM-71.</title>
        <authorList>
            <person name="Chen W.-M."/>
        </authorList>
    </citation>
    <scope>NUCLEOTIDE SEQUENCE [LARGE SCALE GENOMIC DNA]</scope>
    <source>
        <strain evidence="1 2">TTM-71</strain>
    </source>
</reference>
<gene>
    <name evidence="1" type="ORF">ESB13_23580</name>
</gene>
<accession>A0A4Q1CYV0</accession>
<evidence type="ECO:0000313" key="2">
    <source>
        <dbReference type="Proteomes" id="UP000290545"/>
    </source>
</evidence>
<proteinExistence type="predicted"/>
<dbReference type="OrthoDB" id="674673at2"/>
<sequence length="162" mass="18351">MKLFSTIDKDSAYFSSYQFSKKVSETGVVNYAYSSSEAESFIISCDTTSKYFTLLSDGSDTIRLYNGGERDYAINGRVYGVLKLVADKGVTDGEISYFVSIDFGLLLMKSNTWCMGKVLNPEKENTRRLQMTALLYRVMTDEEFLNDAKPESKIKFTSPKFE</sequence>
<protein>
    <submittedName>
        <fullName evidence="1">Uncharacterized protein</fullName>
    </submittedName>
</protein>
<dbReference type="EMBL" id="SDHZ01000007">
    <property type="protein sequence ID" value="RXK80483.1"/>
    <property type="molecule type" value="Genomic_DNA"/>
</dbReference>
<dbReference type="AlphaFoldDB" id="A0A4Q1CYV0"/>
<organism evidence="1 2">
    <name type="scientific">Filimonas effusa</name>
    <dbReference type="NCBI Taxonomy" id="2508721"/>
    <lineage>
        <taxon>Bacteria</taxon>
        <taxon>Pseudomonadati</taxon>
        <taxon>Bacteroidota</taxon>
        <taxon>Chitinophagia</taxon>
        <taxon>Chitinophagales</taxon>
        <taxon>Chitinophagaceae</taxon>
        <taxon>Filimonas</taxon>
    </lineage>
</organism>
<dbReference type="RefSeq" id="WP_129006559.1">
    <property type="nucleotide sequence ID" value="NZ_SDHZ01000007.1"/>
</dbReference>